<evidence type="ECO:0000313" key="5">
    <source>
        <dbReference type="Proteomes" id="UP000807115"/>
    </source>
</evidence>
<dbReference type="InterPro" id="IPR051132">
    <property type="entry name" value="3-5_Exonuclease_domain"/>
</dbReference>
<dbReference type="InterPro" id="IPR012337">
    <property type="entry name" value="RNaseH-like_sf"/>
</dbReference>
<dbReference type="PANTHER" id="PTHR13620">
    <property type="entry name" value="3-5 EXONUCLEASE"/>
    <property type="match status" value="1"/>
</dbReference>
<dbReference type="SUPFAM" id="SSF53098">
    <property type="entry name" value="Ribonuclease H-like"/>
    <property type="match status" value="1"/>
</dbReference>
<dbReference type="CDD" id="cd06141">
    <property type="entry name" value="WRN_exo"/>
    <property type="match status" value="1"/>
</dbReference>
<comment type="caution">
    <text evidence="4">The sequence shown here is derived from an EMBL/GenBank/DDBJ whole genome shotgun (WGS) entry which is preliminary data.</text>
</comment>
<dbReference type="GO" id="GO:0006139">
    <property type="term" value="P:nucleobase-containing compound metabolic process"/>
    <property type="evidence" value="ECO:0007669"/>
    <property type="project" value="InterPro"/>
</dbReference>
<evidence type="ECO:0000259" key="3">
    <source>
        <dbReference type="SMART" id="SM00474"/>
    </source>
</evidence>
<dbReference type="Proteomes" id="UP000807115">
    <property type="component" value="Chromosome 3"/>
</dbReference>
<reference evidence="4" key="2">
    <citation type="submission" date="2020-10" db="EMBL/GenBank/DDBJ databases">
        <authorList>
            <person name="Cooper E.A."/>
            <person name="Brenton Z.W."/>
            <person name="Flinn B.S."/>
            <person name="Jenkins J."/>
            <person name="Shu S."/>
            <person name="Flowers D."/>
            <person name="Luo F."/>
            <person name="Wang Y."/>
            <person name="Xia P."/>
            <person name="Barry K."/>
            <person name="Daum C."/>
            <person name="Lipzen A."/>
            <person name="Yoshinaga Y."/>
            <person name="Schmutz J."/>
            <person name="Saski C."/>
            <person name="Vermerris W."/>
            <person name="Kresovich S."/>
        </authorList>
    </citation>
    <scope>NUCLEOTIDE SEQUENCE</scope>
</reference>
<keyword evidence="2" id="KW-0378">Hydrolase</keyword>
<organism evidence="4 5">
    <name type="scientific">Sorghum bicolor</name>
    <name type="common">Sorghum</name>
    <name type="synonym">Sorghum vulgare</name>
    <dbReference type="NCBI Taxonomy" id="4558"/>
    <lineage>
        <taxon>Eukaryota</taxon>
        <taxon>Viridiplantae</taxon>
        <taxon>Streptophyta</taxon>
        <taxon>Embryophyta</taxon>
        <taxon>Tracheophyta</taxon>
        <taxon>Spermatophyta</taxon>
        <taxon>Magnoliopsida</taxon>
        <taxon>Liliopsida</taxon>
        <taxon>Poales</taxon>
        <taxon>Poaceae</taxon>
        <taxon>PACMAD clade</taxon>
        <taxon>Panicoideae</taxon>
        <taxon>Andropogonodae</taxon>
        <taxon>Andropogoneae</taxon>
        <taxon>Sorghinae</taxon>
        <taxon>Sorghum</taxon>
    </lineage>
</organism>
<feature type="domain" description="3'-5' exonuclease" evidence="3">
    <location>
        <begin position="27"/>
        <end position="221"/>
    </location>
</feature>
<dbReference type="InterPro" id="IPR036397">
    <property type="entry name" value="RNaseH_sf"/>
</dbReference>
<proteinExistence type="predicted"/>
<dbReference type="InterPro" id="IPR002562">
    <property type="entry name" value="3'-5'_exonuclease_dom"/>
</dbReference>
<name>A0A921REV0_SORBI</name>
<dbReference type="SMART" id="SM00474">
    <property type="entry name" value="35EXOc"/>
    <property type="match status" value="1"/>
</dbReference>
<evidence type="ECO:0000256" key="2">
    <source>
        <dbReference type="ARBA" id="ARBA00022801"/>
    </source>
</evidence>
<dbReference type="GO" id="GO:0003676">
    <property type="term" value="F:nucleic acid binding"/>
    <property type="evidence" value="ECO:0007669"/>
    <property type="project" value="InterPro"/>
</dbReference>
<dbReference type="AlphaFoldDB" id="A0A921REV0"/>
<reference evidence="4" key="1">
    <citation type="journal article" date="2019" name="BMC Genomics">
        <title>A new reference genome for Sorghum bicolor reveals high levels of sequence similarity between sweet and grain genotypes: implications for the genetics of sugar metabolism.</title>
        <authorList>
            <person name="Cooper E.A."/>
            <person name="Brenton Z.W."/>
            <person name="Flinn B.S."/>
            <person name="Jenkins J."/>
            <person name="Shu S."/>
            <person name="Flowers D."/>
            <person name="Luo F."/>
            <person name="Wang Y."/>
            <person name="Xia P."/>
            <person name="Barry K."/>
            <person name="Daum C."/>
            <person name="Lipzen A."/>
            <person name="Yoshinaga Y."/>
            <person name="Schmutz J."/>
            <person name="Saski C."/>
            <person name="Vermerris W."/>
            <person name="Kresovich S."/>
        </authorList>
    </citation>
    <scope>NUCLEOTIDE SEQUENCE</scope>
</reference>
<sequence>MKKATFAYDTDVVMPVDDGTTAVVIHTTVTNSGDAVKSFLREIRRTTGAGGKNEPPLIVGLDTEWRVVVSHDDGYRDNRMAVLQLCVGHRCLVFQIVHADYVPAALRAFLANPDHRFVGVSVDGDVERLYCDCKILVATPVDLRHVAAEVLSRPELRRAGLKALVREVMGVVMEKPKHVTMSRWSRRPLSPEQVRYAAIDAFVSYEAGRLLLTSQRALELEDAAGAAGTISPFVCFELP</sequence>
<protein>
    <recommendedName>
        <fullName evidence="3">3'-5' exonuclease domain-containing protein</fullName>
    </recommendedName>
</protein>
<gene>
    <name evidence="4" type="ORF">BDA96_03G266900</name>
</gene>
<keyword evidence="1" id="KW-0540">Nuclease</keyword>
<evidence type="ECO:0000256" key="1">
    <source>
        <dbReference type="ARBA" id="ARBA00022722"/>
    </source>
</evidence>
<evidence type="ECO:0000313" key="4">
    <source>
        <dbReference type="EMBL" id="KAG0538787.1"/>
    </source>
</evidence>
<dbReference type="Gene3D" id="3.30.420.10">
    <property type="entry name" value="Ribonuclease H-like superfamily/Ribonuclease H"/>
    <property type="match status" value="1"/>
</dbReference>
<dbReference type="FunFam" id="3.30.420.10:FF:000054">
    <property type="entry name" value="Werner Syndrome-like exonuclease"/>
    <property type="match status" value="1"/>
</dbReference>
<dbReference type="EMBL" id="CM027682">
    <property type="protein sequence ID" value="KAG0538787.1"/>
    <property type="molecule type" value="Genomic_DNA"/>
</dbReference>
<dbReference type="GO" id="GO:0008408">
    <property type="term" value="F:3'-5' exonuclease activity"/>
    <property type="evidence" value="ECO:0007669"/>
    <property type="project" value="InterPro"/>
</dbReference>
<dbReference type="Pfam" id="PF01612">
    <property type="entry name" value="DNA_pol_A_exo1"/>
    <property type="match status" value="1"/>
</dbReference>
<dbReference type="PANTHER" id="PTHR13620:SF123">
    <property type="entry name" value="OS11G0222320 PROTEIN"/>
    <property type="match status" value="1"/>
</dbReference>
<accession>A0A921REV0</accession>